<feature type="transmembrane region" description="Helical" evidence="1">
    <location>
        <begin position="254"/>
        <end position="275"/>
    </location>
</feature>
<proteinExistence type="predicted"/>
<evidence type="ECO:0000313" key="3">
    <source>
        <dbReference type="EMBL" id="MFD2649206.1"/>
    </source>
</evidence>
<feature type="transmembrane region" description="Helical" evidence="1">
    <location>
        <begin position="49"/>
        <end position="73"/>
    </location>
</feature>
<evidence type="ECO:0000313" key="4">
    <source>
        <dbReference type="Proteomes" id="UP001597521"/>
    </source>
</evidence>
<feature type="transmembrane region" description="Helical" evidence="1">
    <location>
        <begin position="180"/>
        <end position="200"/>
    </location>
</feature>
<keyword evidence="1" id="KW-0812">Transmembrane</keyword>
<dbReference type="InterPro" id="IPR050879">
    <property type="entry name" value="Acyltransferase_3"/>
</dbReference>
<organism evidence="3 4">
    <name type="scientific">Devosia albogilva</name>
    <dbReference type="NCBI Taxonomy" id="429726"/>
    <lineage>
        <taxon>Bacteria</taxon>
        <taxon>Pseudomonadati</taxon>
        <taxon>Pseudomonadota</taxon>
        <taxon>Alphaproteobacteria</taxon>
        <taxon>Hyphomicrobiales</taxon>
        <taxon>Devosiaceae</taxon>
        <taxon>Devosia</taxon>
    </lineage>
</organism>
<sequence>MWVTGNRLSGADCLRALACLAVLMHHLAFRMDLGSVPELFQPLIRWLTLGSFGVSVFFVLSGFLLARPFWLALDAGQPMPSLKVYALRRMARILPGFWLALVVSLLLDLWLGGKVLDAERVTRFVAGALLVGDWHWVTLFPVDNNGPLWSIGFEVTSYLLLPMALTVLFALGARGATARLLWVGVIGIVLVGHVLVVQWAPIDEVERGWQFGLVGGAKAWMPRFNPVGFFAIFAIGALAAGVQVRLAGLRHGGFDAAGVLAIFGLGVLMAMGVGGQTEGFGWLGVPYAFPWMPLLVAVALVALPSSVVAGRMLDARPVRFIAEISFGIYIWHFLLMWLIERVVPGSFDTSGPQGWSNWLITSAVVIGVTLVVATLSFRLLERPVVEWARGLEPRLRREPRNDAVPATSS</sequence>
<dbReference type="GO" id="GO:0016746">
    <property type="term" value="F:acyltransferase activity"/>
    <property type="evidence" value="ECO:0007669"/>
    <property type="project" value="UniProtKB-KW"/>
</dbReference>
<protein>
    <submittedName>
        <fullName evidence="3">Acyltransferase family protein</fullName>
        <ecNumber evidence="3">2.3.-.-</ecNumber>
    </submittedName>
</protein>
<keyword evidence="1" id="KW-1133">Transmembrane helix</keyword>
<evidence type="ECO:0000259" key="2">
    <source>
        <dbReference type="Pfam" id="PF01757"/>
    </source>
</evidence>
<dbReference type="PANTHER" id="PTHR23028">
    <property type="entry name" value="ACETYLTRANSFERASE"/>
    <property type="match status" value="1"/>
</dbReference>
<dbReference type="InterPro" id="IPR002656">
    <property type="entry name" value="Acyl_transf_3_dom"/>
</dbReference>
<keyword evidence="3" id="KW-0012">Acyltransferase</keyword>
<feature type="domain" description="Acyltransferase 3" evidence="2">
    <location>
        <begin position="10"/>
        <end position="375"/>
    </location>
</feature>
<dbReference type="PANTHER" id="PTHR23028:SF53">
    <property type="entry name" value="ACYL_TRANSF_3 DOMAIN-CONTAINING PROTEIN"/>
    <property type="match status" value="1"/>
</dbReference>
<feature type="transmembrane region" description="Helical" evidence="1">
    <location>
        <begin position="320"/>
        <end position="339"/>
    </location>
</feature>
<reference evidence="4" key="1">
    <citation type="journal article" date="2019" name="Int. J. Syst. Evol. Microbiol.">
        <title>The Global Catalogue of Microorganisms (GCM) 10K type strain sequencing project: providing services to taxonomists for standard genome sequencing and annotation.</title>
        <authorList>
            <consortium name="The Broad Institute Genomics Platform"/>
            <consortium name="The Broad Institute Genome Sequencing Center for Infectious Disease"/>
            <person name="Wu L."/>
            <person name="Ma J."/>
        </authorList>
    </citation>
    <scope>NUCLEOTIDE SEQUENCE [LARGE SCALE GENOMIC DNA]</scope>
    <source>
        <strain evidence="4">CCM 7427</strain>
    </source>
</reference>
<keyword evidence="1" id="KW-0472">Membrane</keyword>
<gene>
    <name evidence="3" type="ORF">ACFSX5_15565</name>
</gene>
<keyword evidence="4" id="KW-1185">Reference proteome</keyword>
<feature type="transmembrane region" description="Helical" evidence="1">
    <location>
        <begin position="93"/>
        <end position="111"/>
    </location>
</feature>
<evidence type="ECO:0000256" key="1">
    <source>
        <dbReference type="SAM" id="Phobius"/>
    </source>
</evidence>
<dbReference type="EC" id="2.3.-.-" evidence="3"/>
<feature type="transmembrane region" description="Helical" evidence="1">
    <location>
        <begin position="12"/>
        <end position="29"/>
    </location>
</feature>
<dbReference type="RefSeq" id="WP_386834654.1">
    <property type="nucleotide sequence ID" value="NZ_JBHUNP010000001.1"/>
</dbReference>
<feature type="transmembrane region" description="Helical" evidence="1">
    <location>
        <begin position="155"/>
        <end position="173"/>
    </location>
</feature>
<accession>A0ABW5QNW8</accession>
<feature type="transmembrane region" description="Helical" evidence="1">
    <location>
        <begin position="359"/>
        <end position="380"/>
    </location>
</feature>
<feature type="transmembrane region" description="Helical" evidence="1">
    <location>
        <begin position="220"/>
        <end position="242"/>
    </location>
</feature>
<dbReference type="Pfam" id="PF01757">
    <property type="entry name" value="Acyl_transf_3"/>
    <property type="match status" value="1"/>
</dbReference>
<dbReference type="EMBL" id="JBHUNP010000001">
    <property type="protein sequence ID" value="MFD2649206.1"/>
    <property type="molecule type" value="Genomic_DNA"/>
</dbReference>
<comment type="caution">
    <text evidence="3">The sequence shown here is derived from an EMBL/GenBank/DDBJ whole genome shotgun (WGS) entry which is preliminary data.</text>
</comment>
<feature type="transmembrane region" description="Helical" evidence="1">
    <location>
        <begin position="287"/>
        <end position="308"/>
    </location>
</feature>
<name>A0ABW5QNW8_9HYPH</name>
<keyword evidence="3" id="KW-0808">Transferase</keyword>
<dbReference type="Proteomes" id="UP001597521">
    <property type="component" value="Unassembled WGS sequence"/>
</dbReference>